<protein>
    <submittedName>
        <fullName evidence="2">PPUP7932</fullName>
    </submittedName>
</protein>
<dbReference type="EMBL" id="GBYX01475424">
    <property type="protein sequence ID" value="JAO06252.1"/>
    <property type="molecule type" value="Transcribed_RNA"/>
</dbReference>
<gene>
    <name evidence="2" type="primary">PPUP7932</name>
</gene>
<evidence type="ECO:0000256" key="1">
    <source>
        <dbReference type="SAM" id="MobiDB-lite"/>
    </source>
</evidence>
<feature type="non-terminal residue" evidence="2">
    <location>
        <position position="1"/>
    </location>
</feature>
<proteinExistence type="predicted"/>
<name>A0A0S7EPD8_9TELE</name>
<feature type="region of interest" description="Disordered" evidence="1">
    <location>
        <begin position="64"/>
        <end position="103"/>
    </location>
</feature>
<organism evidence="2">
    <name type="scientific">Poeciliopsis prolifica</name>
    <name type="common">blackstripe livebearer</name>
    <dbReference type="NCBI Taxonomy" id="188132"/>
    <lineage>
        <taxon>Eukaryota</taxon>
        <taxon>Metazoa</taxon>
        <taxon>Chordata</taxon>
        <taxon>Craniata</taxon>
        <taxon>Vertebrata</taxon>
        <taxon>Euteleostomi</taxon>
        <taxon>Actinopterygii</taxon>
        <taxon>Neopterygii</taxon>
        <taxon>Teleostei</taxon>
        <taxon>Neoteleostei</taxon>
        <taxon>Acanthomorphata</taxon>
        <taxon>Ovalentaria</taxon>
        <taxon>Atherinomorphae</taxon>
        <taxon>Cyprinodontiformes</taxon>
        <taxon>Poeciliidae</taxon>
        <taxon>Poeciliinae</taxon>
        <taxon>Poeciliopsis</taxon>
    </lineage>
</organism>
<feature type="compositionally biased region" description="Basic and acidic residues" evidence="1">
    <location>
        <begin position="64"/>
        <end position="86"/>
    </location>
</feature>
<evidence type="ECO:0000313" key="2">
    <source>
        <dbReference type="EMBL" id="JAO06252.1"/>
    </source>
</evidence>
<reference evidence="2" key="1">
    <citation type="submission" date="2014-12" db="EMBL/GenBank/DDBJ databases">
        <title>Parallel Evolution in Life History Adaptation Evident in the Tissue-Specific Poeciliopsis prolifica transcriptome.</title>
        <authorList>
            <person name="Jue N.K."/>
            <person name="Foley R.J."/>
            <person name="Obergfell C."/>
            <person name="Reznick D.N."/>
            <person name="O'Neill R.J."/>
            <person name="O'Neill M.J."/>
        </authorList>
    </citation>
    <scope>NUCLEOTIDE SEQUENCE</scope>
</reference>
<dbReference type="AlphaFoldDB" id="A0A0S7EPD8"/>
<sequence length="176" mass="20058">DPPSTRPNSPRESKQKTLWSLRKSAKGHSLFCGKPNTAQSHVYCSGYSFFSFMINNQTCHPEQTKLESTGGRETKWSQKLADDTKKSKGLCSHSELAGPHTSTRKSSEQISWLILSMFPQDDCHNQTHQPLKITSTSSFQLFVNFELLIGYKKTKNAHWKVFFNGEKSWQRGERAT</sequence>
<accession>A0A0S7EPD8</accession>